<dbReference type="PROSITE" id="PS51387">
    <property type="entry name" value="FAD_PCMH"/>
    <property type="match status" value="1"/>
</dbReference>
<keyword evidence="3" id="KW-1185">Reference proteome</keyword>
<dbReference type="InterPro" id="IPR036683">
    <property type="entry name" value="CO_DH_flav_C_dom_sf"/>
</dbReference>
<dbReference type="InterPro" id="IPR002346">
    <property type="entry name" value="Mopterin_DH_FAD-bd"/>
</dbReference>
<organism evidence="2 3">
    <name type="scientific">Gloeocapsopsis dulcis AAB1 = 1H9</name>
    <dbReference type="NCBI Taxonomy" id="1433147"/>
    <lineage>
        <taxon>Bacteria</taxon>
        <taxon>Bacillati</taxon>
        <taxon>Cyanobacteriota</taxon>
        <taxon>Cyanophyceae</taxon>
        <taxon>Oscillatoriophycideae</taxon>
        <taxon>Chroococcales</taxon>
        <taxon>Chroococcaceae</taxon>
        <taxon>Gloeocapsopsis</taxon>
        <taxon>Gloeocapsopsis dulcis</taxon>
    </lineage>
</organism>
<dbReference type="GO" id="GO:0016491">
    <property type="term" value="F:oxidoreductase activity"/>
    <property type="evidence" value="ECO:0007669"/>
    <property type="project" value="InterPro"/>
</dbReference>
<dbReference type="Pfam" id="PF00941">
    <property type="entry name" value="FAD_binding_5"/>
    <property type="match status" value="1"/>
</dbReference>
<protein>
    <submittedName>
        <fullName evidence="2">Carbon monoxide dehydrogenase</fullName>
    </submittedName>
</protein>
<dbReference type="OrthoDB" id="7840711at2"/>
<evidence type="ECO:0000313" key="3">
    <source>
        <dbReference type="Proteomes" id="UP000441797"/>
    </source>
</evidence>
<dbReference type="GO" id="GO:0071949">
    <property type="term" value="F:FAD binding"/>
    <property type="evidence" value="ECO:0007669"/>
    <property type="project" value="InterPro"/>
</dbReference>
<dbReference type="InterPro" id="IPR051312">
    <property type="entry name" value="Diverse_Substr_Oxidored"/>
</dbReference>
<dbReference type="Gene3D" id="3.30.465.10">
    <property type="match status" value="1"/>
</dbReference>
<dbReference type="Proteomes" id="UP000441797">
    <property type="component" value="Unassembled WGS sequence"/>
</dbReference>
<evidence type="ECO:0000313" key="2">
    <source>
        <dbReference type="EMBL" id="MUL35723.1"/>
    </source>
</evidence>
<name>A0A6N8FRJ1_9CHRO</name>
<dbReference type="InterPro" id="IPR016166">
    <property type="entry name" value="FAD-bd_PCMH"/>
</dbReference>
<feature type="domain" description="FAD-binding PCMH-type" evidence="1">
    <location>
        <begin position="1"/>
        <end position="173"/>
    </location>
</feature>
<dbReference type="InterPro" id="IPR016169">
    <property type="entry name" value="FAD-bd_PCMH_sub2"/>
</dbReference>
<gene>
    <name evidence="2" type="ORF">BWI75_04995</name>
</gene>
<reference evidence="2 3" key="1">
    <citation type="journal article" date="2019" name="Front. Microbiol.">
        <title>Genomic Features for Desiccation Tolerance and Sugar Biosynthesis in the Extremophile Gloeocapsopsis sp. UTEX B3054.</title>
        <authorList>
            <person name="Urrejola C."/>
            <person name="Alcorta J."/>
            <person name="Salas L."/>
            <person name="Vasquez M."/>
            <person name="Polz M.F."/>
            <person name="Vicuna R."/>
            <person name="Diez B."/>
        </authorList>
    </citation>
    <scope>NUCLEOTIDE SEQUENCE [LARGE SCALE GENOMIC DNA]</scope>
    <source>
        <strain evidence="2 3">1H9</strain>
    </source>
</reference>
<dbReference type="SUPFAM" id="SSF55447">
    <property type="entry name" value="CO dehydrogenase flavoprotein C-terminal domain-like"/>
    <property type="match status" value="1"/>
</dbReference>
<dbReference type="AlphaFoldDB" id="A0A6N8FRJ1"/>
<dbReference type="SUPFAM" id="SSF56176">
    <property type="entry name" value="FAD-binding/transporter-associated domain-like"/>
    <property type="match status" value="1"/>
</dbReference>
<dbReference type="PANTHER" id="PTHR42659">
    <property type="entry name" value="XANTHINE DEHYDROGENASE SUBUNIT C-RELATED"/>
    <property type="match status" value="1"/>
</dbReference>
<dbReference type="InterPro" id="IPR036318">
    <property type="entry name" value="FAD-bd_PCMH-like_sf"/>
</dbReference>
<proteinExistence type="predicted"/>
<evidence type="ECO:0000259" key="1">
    <source>
        <dbReference type="PROSITE" id="PS51387"/>
    </source>
</evidence>
<accession>A0A6N8FRJ1</accession>
<dbReference type="EMBL" id="NAPY01000005">
    <property type="protein sequence ID" value="MUL35723.1"/>
    <property type="molecule type" value="Genomic_DNA"/>
</dbReference>
<dbReference type="PANTHER" id="PTHR42659:SF9">
    <property type="entry name" value="XANTHINE DEHYDROGENASE FAD-BINDING SUBUNIT XDHB-RELATED"/>
    <property type="match status" value="1"/>
</dbReference>
<comment type="caution">
    <text evidence="2">The sequence shown here is derived from an EMBL/GenBank/DDBJ whole genome shotgun (WGS) entry which is preliminary data.</text>
</comment>
<dbReference type="RefSeq" id="WP_105218541.1">
    <property type="nucleotide sequence ID" value="NZ_CAWNSU010000117.1"/>
</dbReference>
<sequence>MDLHNIQTYLRPQSLDTVENWSQGWTWLAGGTWIFTQKQPDLKVLVDLEKLDWSEIEVTPEGLNIGATCKMAKLRQWNFPENWTGVKALFCAVDELASFKVTNMATVGGNICLAIPASTFAPVMVALDASYEIWHPQASPRFVPARDFQTGVQQTVLQPSEVLRKIWIPQASLAWHISYQRVCVATAGIAISLVVAAYNPQTSQVRFGLGACVPTPRVVEFSHIPTADEIGEILDTQLPLDCFIEDYAASAAYRQHITKVLMQRSLLEF</sequence>